<dbReference type="Pfam" id="PF00072">
    <property type="entry name" value="Response_reg"/>
    <property type="match status" value="1"/>
</dbReference>
<dbReference type="GO" id="GO:0006355">
    <property type="term" value="P:regulation of DNA-templated transcription"/>
    <property type="evidence" value="ECO:0007669"/>
    <property type="project" value="InterPro"/>
</dbReference>
<evidence type="ECO:0000256" key="5">
    <source>
        <dbReference type="PROSITE-ProRule" id="PRU00169"/>
    </source>
</evidence>
<dbReference type="InterPro" id="IPR000792">
    <property type="entry name" value="Tscrpt_reg_LuxR_C"/>
</dbReference>
<accession>A0A916K3F6</accession>
<dbReference type="Proteomes" id="UP000693672">
    <property type="component" value="Unassembled WGS sequence"/>
</dbReference>
<evidence type="ECO:0000256" key="3">
    <source>
        <dbReference type="ARBA" id="ARBA00023125"/>
    </source>
</evidence>
<feature type="domain" description="Response regulatory" evidence="7">
    <location>
        <begin position="3"/>
        <end position="120"/>
    </location>
</feature>
<dbReference type="PROSITE" id="PS50043">
    <property type="entry name" value="HTH_LUXR_2"/>
    <property type="match status" value="1"/>
</dbReference>
<sequence>MIKLLLVDDHAVVRSGLKMLLNGKEQIEIVGEAADGDEAIQAASVLHPNVVLMDLNMPHGKDGLTATAEMKQQFPDIAVLILTMHDDEEYLFRGIQAGASGYILKSAPHEELLAAIRLVAAGQAYLYPTATKRLMGEYLEKLKHGENTGTYETLSEREKEILSLIAKGYSNKEIAEQLVISVKTVETHKSNVMEKLGLKTRPELVKYALKKGLLQFE</sequence>
<evidence type="ECO:0000256" key="4">
    <source>
        <dbReference type="ARBA" id="ARBA00023163"/>
    </source>
</evidence>
<organism evidence="8 9">
    <name type="scientific">Paenibacillus solanacearum</name>
    <dbReference type="NCBI Taxonomy" id="2048548"/>
    <lineage>
        <taxon>Bacteria</taxon>
        <taxon>Bacillati</taxon>
        <taxon>Bacillota</taxon>
        <taxon>Bacilli</taxon>
        <taxon>Bacillales</taxon>
        <taxon>Paenibacillaceae</taxon>
        <taxon>Paenibacillus</taxon>
    </lineage>
</organism>
<dbReference type="InterPro" id="IPR001789">
    <property type="entry name" value="Sig_transdc_resp-reg_receiver"/>
</dbReference>
<keyword evidence="9" id="KW-1185">Reference proteome</keyword>
<dbReference type="GO" id="GO:0003677">
    <property type="term" value="F:DNA binding"/>
    <property type="evidence" value="ECO:0007669"/>
    <property type="project" value="UniProtKB-KW"/>
</dbReference>
<evidence type="ECO:0000259" key="7">
    <source>
        <dbReference type="PROSITE" id="PS50110"/>
    </source>
</evidence>
<protein>
    <submittedName>
        <fullName evidence="8">Oxygen regulatory protein NreC</fullName>
    </submittedName>
</protein>
<dbReference type="EMBL" id="CAJVAS010000017">
    <property type="protein sequence ID" value="CAG7636524.1"/>
    <property type="molecule type" value="Genomic_DNA"/>
</dbReference>
<comment type="caution">
    <text evidence="8">The sequence shown here is derived from an EMBL/GenBank/DDBJ whole genome shotgun (WGS) entry which is preliminary data.</text>
</comment>
<dbReference type="PANTHER" id="PTHR43214">
    <property type="entry name" value="TWO-COMPONENT RESPONSE REGULATOR"/>
    <property type="match status" value="1"/>
</dbReference>
<evidence type="ECO:0000313" key="9">
    <source>
        <dbReference type="Proteomes" id="UP000693672"/>
    </source>
</evidence>
<dbReference type="PANTHER" id="PTHR43214:SF37">
    <property type="entry name" value="TRANSCRIPTIONAL REGULATORY PROTEIN YDFI"/>
    <property type="match status" value="1"/>
</dbReference>
<evidence type="ECO:0000256" key="1">
    <source>
        <dbReference type="ARBA" id="ARBA00022553"/>
    </source>
</evidence>
<proteinExistence type="predicted"/>
<dbReference type="CDD" id="cd06170">
    <property type="entry name" value="LuxR_C_like"/>
    <property type="match status" value="1"/>
</dbReference>
<dbReference type="PROSITE" id="PS00622">
    <property type="entry name" value="HTH_LUXR_1"/>
    <property type="match status" value="1"/>
</dbReference>
<dbReference type="PROSITE" id="PS50110">
    <property type="entry name" value="RESPONSE_REGULATORY"/>
    <property type="match status" value="1"/>
</dbReference>
<keyword evidence="4" id="KW-0804">Transcription</keyword>
<name>A0A916K3F6_9BACL</name>
<dbReference type="InterPro" id="IPR039420">
    <property type="entry name" value="WalR-like"/>
</dbReference>
<reference evidence="8" key="1">
    <citation type="submission" date="2021-06" db="EMBL/GenBank/DDBJ databases">
        <authorList>
            <person name="Criscuolo A."/>
        </authorList>
    </citation>
    <scope>NUCLEOTIDE SEQUENCE</scope>
    <source>
        <strain evidence="8">CIP111600</strain>
    </source>
</reference>
<keyword evidence="3" id="KW-0238">DNA-binding</keyword>
<evidence type="ECO:0000256" key="2">
    <source>
        <dbReference type="ARBA" id="ARBA00023015"/>
    </source>
</evidence>
<dbReference type="CDD" id="cd17535">
    <property type="entry name" value="REC_NarL-like"/>
    <property type="match status" value="1"/>
</dbReference>
<dbReference type="AlphaFoldDB" id="A0A916K3F6"/>
<dbReference type="SMART" id="SM00421">
    <property type="entry name" value="HTH_LUXR"/>
    <property type="match status" value="1"/>
</dbReference>
<feature type="modified residue" description="4-aspartylphosphate" evidence="5">
    <location>
        <position position="54"/>
    </location>
</feature>
<dbReference type="Pfam" id="PF00196">
    <property type="entry name" value="GerE"/>
    <property type="match status" value="1"/>
</dbReference>
<dbReference type="GO" id="GO:0000160">
    <property type="term" value="P:phosphorelay signal transduction system"/>
    <property type="evidence" value="ECO:0007669"/>
    <property type="project" value="InterPro"/>
</dbReference>
<dbReference type="RefSeq" id="WP_218093503.1">
    <property type="nucleotide sequence ID" value="NZ_CAJVAS010000017.1"/>
</dbReference>
<dbReference type="SMART" id="SM00448">
    <property type="entry name" value="REC"/>
    <property type="match status" value="1"/>
</dbReference>
<gene>
    <name evidence="8" type="primary">nreC_2</name>
    <name evidence="8" type="ORF">PAESOLCIP111_03758</name>
</gene>
<dbReference type="InterPro" id="IPR058245">
    <property type="entry name" value="NreC/VraR/RcsB-like_REC"/>
</dbReference>
<keyword evidence="2" id="KW-0805">Transcription regulation</keyword>
<feature type="domain" description="HTH luxR-type" evidence="6">
    <location>
        <begin position="147"/>
        <end position="212"/>
    </location>
</feature>
<keyword evidence="1 5" id="KW-0597">Phosphoprotein</keyword>
<evidence type="ECO:0000259" key="6">
    <source>
        <dbReference type="PROSITE" id="PS50043"/>
    </source>
</evidence>
<evidence type="ECO:0000313" key="8">
    <source>
        <dbReference type="EMBL" id="CAG7636524.1"/>
    </source>
</evidence>